<evidence type="ECO:0000259" key="17">
    <source>
        <dbReference type="PROSITE" id="PS50045"/>
    </source>
</evidence>
<evidence type="ECO:0000256" key="14">
    <source>
        <dbReference type="PROSITE-ProRule" id="PRU01122"/>
    </source>
</evidence>
<dbReference type="Gene3D" id="3.40.50.300">
    <property type="entry name" value="P-loop containing nucleotide triphosphate hydrolases"/>
    <property type="match status" value="2"/>
</dbReference>
<dbReference type="RefSeq" id="WP_310927337.1">
    <property type="nucleotide sequence ID" value="NZ_JAMQOQ010000001.1"/>
</dbReference>
<dbReference type="InterPro" id="IPR003593">
    <property type="entry name" value="AAA+_ATPase"/>
</dbReference>
<evidence type="ECO:0000313" key="19">
    <source>
        <dbReference type="EMBL" id="MDS0293526.1"/>
    </source>
</evidence>
<gene>
    <name evidence="19" type="primary">lonB</name>
    <name evidence="19" type="ORF">NDI79_04970</name>
</gene>
<feature type="compositionally biased region" description="Acidic residues" evidence="16">
    <location>
        <begin position="1"/>
        <end position="47"/>
    </location>
</feature>
<comment type="similarity">
    <text evidence="2 15">Belongs to the peptidase S16 family. Archaeal LonB subfamily.</text>
</comment>
<dbReference type="EMBL" id="JAMQOQ010000001">
    <property type="protein sequence ID" value="MDS0293526.1"/>
    <property type="molecule type" value="Genomic_DNA"/>
</dbReference>
<dbReference type="Gene3D" id="1.10.8.60">
    <property type="match status" value="1"/>
</dbReference>
<dbReference type="SUPFAM" id="SSF54211">
    <property type="entry name" value="Ribosomal protein S5 domain 2-like"/>
    <property type="match status" value="1"/>
</dbReference>
<dbReference type="PROSITE" id="PS50045">
    <property type="entry name" value="SIGMA54_INTERACT_4"/>
    <property type="match status" value="1"/>
</dbReference>
<dbReference type="Pfam" id="PF01078">
    <property type="entry name" value="Mg_chelatase"/>
    <property type="match status" value="1"/>
</dbReference>
<evidence type="ECO:0000256" key="5">
    <source>
        <dbReference type="ARBA" id="ARBA00022670"/>
    </source>
</evidence>
<evidence type="ECO:0000256" key="6">
    <source>
        <dbReference type="ARBA" id="ARBA00022692"/>
    </source>
</evidence>
<keyword evidence="20" id="KW-1185">Reference proteome</keyword>
<evidence type="ECO:0000256" key="16">
    <source>
        <dbReference type="SAM" id="MobiDB-lite"/>
    </source>
</evidence>
<sequence>MSNDMDTDENSSEEGVDIPEESPDSSTGADEEVFPESVPDDGTDDVDERTIDDLGSDVEVEADVADDVDEDDLLGGLRIDSTSEIEVPDRLVDQVIGQEHARDVVMKAAKQRRHVMMIGSPGTGKSMLAKAMSELLPKEELQDVLVYHNPDDGNNPKVRTVPAGKGEQIVEAHKEEARKRNQMRSFLMWIIIAIVLGYSLIIAGQILLGILAAGVIYLAFRYGSRGSDAMIPNLIVNNADGAAAPFQDATGAHAGALLGDVRHDPFQSGGMETPSHDRVEPGAIHKANKGVLFIDEINTLDIRSQQHLMTAIQEGEFSITGQSERSSGAMVQTEPVPTDFIMIAAGNLDAMENMHPALRSRIKGYGYEVYMDDTIEDTPEMRRKYARFVAQEVKKDGRLPEYSSEAIEEVILEARRRAGRKGHLTLELRNLGGLVRVSGDIARAEDADVVTRAHVLQAKGRSRSIEQQLADDYIERRKDYELQVADGYQVGRVNGLAVMGEDSGIMMPVMAEVTPSQGPGEVIATGKLQEIAMEAVQNVSAIIKKFSDEDISQKDIHIQFVQSYEGVEGDSASVTVATAVISALENVGVDQSLAMTGSLSVRGDVLPVGGVTHKIEAAAKSGCSKVIIPQANMQDVMIEEEYEEMVEIIPVSHISEVLDVALEGEPEKDSLVDRLKSITGSAFNPEQVSGPSSPSPQ</sequence>
<name>A0ABU2FZ71_9EURY</name>
<organism evidence="19 20">
    <name type="scientific">Halogeometricum luteum</name>
    <dbReference type="NCBI Taxonomy" id="2950537"/>
    <lineage>
        <taxon>Archaea</taxon>
        <taxon>Methanobacteriati</taxon>
        <taxon>Methanobacteriota</taxon>
        <taxon>Stenosarchaea group</taxon>
        <taxon>Halobacteria</taxon>
        <taxon>Halobacteriales</taxon>
        <taxon>Haloferacaceae</taxon>
        <taxon>Halogeometricum</taxon>
    </lineage>
</organism>
<dbReference type="GO" id="GO:0008233">
    <property type="term" value="F:peptidase activity"/>
    <property type="evidence" value="ECO:0007669"/>
    <property type="project" value="UniProtKB-KW"/>
</dbReference>
<feature type="active site" evidence="14">
    <location>
        <position position="614"/>
    </location>
</feature>
<evidence type="ECO:0000256" key="11">
    <source>
        <dbReference type="ARBA" id="ARBA00022989"/>
    </source>
</evidence>
<evidence type="ECO:0000256" key="12">
    <source>
        <dbReference type="ARBA" id="ARBA00023136"/>
    </source>
</evidence>
<evidence type="ECO:0000256" key="8">
    <source>
        <dbReference type="ARBA" id="ARBA00022801"/>
    </source>
</evidence>
<dbReference type="InterPro" id="IPR000523">
    <property type="entry name" value="Mg_chelatse_chII-like_cat_dom"/>
</dbReference>
<evidence type="ECO:0000256" key="10">
    <source>
        <dbReference type="ARBA" id="ARBA00022840"/>
    </source>
</evidence>
<dbReference type="SUPFAM" id="SSF52540">
    <property type="entry name" value="P-loop containing nucleoside triphosphate hydrolases"/>
    <property type="match status" value="1"/>
</dbReference>
<keyword evidence="9 14" id="KW-0720">Serine protease</keyword>
<feature type="domain" description="Sigma-54 factor interaction" evidence="17">
    <location>
        <begin position="200"/>
        <end position="365"/>
    </location>
</feature>
<dbReference type="InterPro" id="IPR027065">
    <property type="entry name" value="Lon_Prtase"/>
</dbReference>
<keyword evidence="6 15" id="KW-0812">Transmembrane</keyword>
<dbReference type="GO" id="GO:0006508">
    <property type="term" value="P:proteolysis"/>
    <property type="evidence" value="ECO:0007669"/>
    <property type="project" value="UniProtKB-KW"/>
</dbReference>
<evidence type="ECO:0000256" key="7">
    <source>
        <dbReference type="ARBA" id="ARBA00022741"/>
    </source>
</evidence>
<feature type="region of interest" description="Disordered" evidence="16">
    <location>
        <begin position="1"/>
        <end position="56"/>
    </location>
</feature>
<keyword evidence="4 15" id="KW-1003">Cell membrane</keyword>
<comment type="function">
    <text evidence="15">ATP-dependent serine protease that mediates the selective degradation of mutant and abnormal proteins as well as certain short-lived regulatory proteins. Degrades polypeptides processively.</text>
</comment>
<keyword evidence="12 15" id="KW-0472">Membrane</keyword>
<keyword evidence="7 15" id="KW-0547">Nucleotide-binding</keyword>
<protein>
    <recommendedName>
        <fullName evidence="3 15">Archaeal Lon protease</fullName>
        <ecNumber evidence="15">3.4.21.-</ecNumber>
    </recommendedName>
    <alternativeName>
        <fullName evidence="15">ATP-dependent protease La homolog</fullName>
    </alternativeName>
</protein>
<dbReference type="InterPro" id="IPR027417">
    <property type="entry name" value="P-loop_NTPase"/>
</dbReference>
<dbReference type="EC" id="3.4.21.-" evidence="15"/>
<dbReference type="InterPro" id="IPR014721">
    <property type="entry name" value="Ribsml_uS5_D2-typ_fold_subgr"/>
</dbReference>
<comment type="subcellular location">
    <subcellularLocation>
        <location evidence="1 15">Cell membrane</location>
        <topology evidence="1 15">Multi-pass membrane protein</topology>
    </subcellularLocation>
</comment>
<keyword evidence="8 14" id="KW-0378">Hydrolase</keyword>
<dbReference type="Proteomes" id="UP001254813">
    <property type="component" value="Unassembled WGS sequence"/>
</dbReference>
<dbReference type="PROSITE" id="PS51786">
    <property type="entry name" value="LON_PROTEOLYTIC"/>
    <property type="match status" value="1"/>
</dbReference>
<evidence type="ECO:0000259" key="18">
    <source>
        <dbReference type="PROSITE" id="PS51786"/>
    </source>
</evidence>
<dbReference type="Gene3D" id="3.30.230.10">
    <property type="match status" value="1"/>
</dbReference>
<dbReference type="PANTHER" id="PTHR10046">
    <property type="entry name" value="ATP DEPENDENT LON PROTEASE FAMILY MEMBER"/>
    <property type="match status" value="1"/>
</dbReference>
<accession>A0ABU2FZ71</accession>
<keyword evidence="11 15" id="KW-1133">Transmembrane helix</keyword>
<evidence type="ECO:0000256" key="9">
    <source>
        <dbReference type="ARBA" id="ARBA00022825"/>
    </source>
</evidence>
<evidence type="ECO:0000256" key="4">
    <source>
        <dbReference type="ARBA" id="ARBA00022475"/>
    </source>
</evidence>
<dbReference type="SMART" id="SM00382">
    <property type="entry name" value="AAA"/>
    <property type="match status" value="1"/>
</dbReference>
<feature type="transmembrane region" description="Helical" evidence="15">
    <location>
        <begin position="187"/>
        <end position="220"/>
    </location>
</feature>
<dbReference type="Pfam" id="PF05362">
    <property type="entry name" value="Lon_C"/>
    <property type="match status" value="1"/>
</dbReference>
<feature type="domain" description="Lon proteolytic" evidence="18">
    <location>
        <begin position="487"/>
        <end position="664"/>
    </location>
</feature>
<keyword evidence="5 14" id="KW-0645">Protease</keyword>
<evidence type="ECO:0000256" key="2">
    <source>
        <dbReference type="ARBA" id="ARBA00009579"/>
    </source>
</evidence>
<dbReference type="InterPro" id="IPR002078">
    <property type="entry name" value="Sigma_54_int"/>
</dbReference>
<reference evidence="19 20" key="1">
    <citation type="submission" date="2022-06" db="EMBL/GenBank/DDBJ databases">
        <title>Halogeometricum sp. a new haloarchaeum isolate from saline soil.</title>
        <authorList>
            <person name="Strakova D."/>
            <person name="Galisteo C."/>
            <person name="Sanchez-Porro C."/>
            <person name="Ventosa A."/>
        </authorList>
    </citation>
    <scope>NUCLEOTIDE SEQUENCE [LARGE SCALE GENOMIC DNA]</scope>
    <source>
        <strain evidence="20">S3BR25-2</strain>
    </source>
</reference>
<keyword evidence="10 15" id="KW-0067">ATP-binding</keyword>
<dbReference type="Pfam" id="PF00158">
    <property type="entry name" value="Sigma54_activat"/>
    <property type="match status" value="1"/>
</dbReference>
<dbReference type="InterPro" id="IPR004663">
    <property type="entry name" value="Lon_arc"/>
</dbReference>
<dbReference type="InterPro" id="IPR020568">
    <property type="entry name" value="Ribosomal_Su5_D2-typ_SF"/>
</dbReference>
<comment type="caution">
    <text evidence="19">The sequence shown here is derived from an EMBL/GenBank/DDBJ whole genome shotgun (WGS) entry which is preliminary data.</text>
</comment>
<comment type="subunit">
    <text evidence="13 15">Homohexamer. Organized in a ring with a central cavity.</text>
</comment>
<dbReference type="InterPro" id="IPR008269">
    <property type="entry name" value="Lon_proteolytic"/>
</dbReference>
<dbReference type="PRINTS" id="PR00830">
    <property type="entry name" value="ENDOLAPTASE"/>
</dbReference>
<evidence type="ECO:0000256" key="3">
    <source>
        <dbReference type="ARBA" id="ARBA00022016"/>
    </source>
</evidence>
<evidence type="ECO:0000256" key="1">
    <source>
        <dbReference type="ARBA" id="ARBA00004651"/>
    </source>
</evidence>
<evidence type="ECO:0000256" key="13">
    <source>
        <dbReference type="ARBA" id="ARBA00026070"/>
    </source>
</evidence>
<evidence type="ECO:0000313" key="20">
    <source>
        <dbReference type="Proteomes" id="UP001254813"/>
    </source>
</evidence>
<evidence type="ECO:0000256" key="15">
    <source>
        <dbReference type="RuleBase" id="RU369001"/>
    </source>
</evidence>
<dbReference type="NCBIfam" id="TIGR00764">
    <property type="entry name" value="lon_rel"/>
    <property type="match status" value="1"/>
</dbReference>
<feature type="active site" evidence="14">
    <location>
        <position position="571"/>
    </location>
</feature>
<comment type="caution">
    <text evidence="15">Lacks conserved residue(s) required for the propagation of feature annotation.</text>
</comment>
<proteinExistence type="inferred from homology"/>